<dbReference type="GO" id="GO:0005576">
    <property type="term" value="C:extracellular region"/>
    <property type="evidence" value="ECO:0007669"/>
    <property type="project" value="UniProtKB-SubCell"/>
</dbReference>
<reference evidence="15" key="1">
    <citation type="journal article" date="2023" name="G3 (Bethesda)">
        <title>Whole genome assembly and annotation of the endangered Caribbean coral Acropora cervicornis.</title>
        <authorList>
            <person name="Selwyn J.D."/>
            <person name="Vollmer S.V."/>
        </authorList>
    </citation>
    <scope>NUCLEOTIDE SEQUENCE</scope>
    <source>
        <strain evidence="15">K2</strain>
    </source>
</reference>
<keyword evidence="9 11" id="KW-1015">Disulfide bond</keyword>
<dbReference type="SMART" id="SM00181">
    <property type="entry name" value="EGF"/>
    <property type="match status" value="13"/>
</dbReference>
<dbReference type="SUPFAM" id="SSF57196">
    <property type="entry name" value="EGF/Laminin"/>
    <property type="match status" value="10"/>
</dbReference>
<dbReference type="PROSITE" id="PS50026">
    <property type="entry name" value="EGF_3"/>
    <property type="match status" value="10"/>
</dbReference>
<feature type="disulfide bond" evidence="11">
    <location>
        <begin position="838"/>
        <end position="847"/>
    </location>
</feature>
<feature type="domain" description="EGF-like" evidence="14">
    <location>
        <begin position="683"/>
        <end position="719"/>
    </location>
</feature>
<evidence type="ECO:0000256" key="6">
    <source>
        <dbReference type="ARBA" id="ARBA00022729"/>
    </source>
</evidence>
<dbReference type="PROSITE" id="PS00022">
    <property type="entry name" value="EGF_1"/>
    <property type="match status" value="9"/>
</dbReference>
<feature type="disulfide bond" evidence="11">
    <location>
        <begin position="427"/>
        <end position="436"/>
    </location>
</feature>
<dbReference type="FunFam" id="2.10.25.10:FF:000012">
    <property type="entry name" value="Delta-like protein"/>
    <property type="match status" value="1"/>
</dbReference>
<dbReference type="InterPro" id="IPR001881">
    <property type="entry name" value="EGF-like_Ca-bd_dom"/>
</dbReference>
<dbReference type="AlphaFoldDB" id="A0AAD9USN6"/>
<feature type="domain" description="EGF-like" evidence="14">
    <location>
        <begin position="640"/>
        <end position="682"/>
    </location>
</feature>
<keyword evidence="7" id="KW-0677">Repeat</keyword>
<organism evidence="15 16">
    <name type="scientific">Acropora cervicornis</name>
    <name type="common">Staghorn coral</name>
    <dbReference type="NCBI Taxonomy" id="6130"/>
    <lineage>
        <taxon>Eukaryota</taxon>
        <taxon>Metazoa</taxon>
        <taxon>Cnidaria</taxon>
        <taxon>Anthozoa</taxon>
        <taxon>Hexacorallia</taxon>
        <taxon>Scleractinia</taxon>
        <taxon>Astrocoeniina</taxon>
        <taxon>Acroporidae</taxon>
        <taxon>Acropora</taxon>
    </lineage>
</organism>
<comment type="caution">
    <text evidence="15">The sequence shown here is derived from an EMBL/GenBank/DDBJ whole genome shotgun (WGS) entry which is preliminary data.</text>
</comment>
<dbReference type="Proteomes" id="UP001249851">
    <property type="component" value="Unassembled WGS sequence"/>
</dbReference>
<evidence type="ECO:0000256" key="7">
    <source>
        <dbReference type="ARBA" id="ARBA00022737"/>
    </source>
</evidence>
<protein>
    <submittedName>
        <fullName evidence="15">Fibropellin-1</fullName>
    </submittedName>
</protein>
<dbReference type="SMART" id="SM00179">
    <property type="entry name" value="EGF_CA"/>
    <property type="match status" value="8"/>
</dbReference>
<feature type="disulfide bond" evidence="11">
    <location>
        <begin position="867"/>
        <end position="884"/>
    </location>
</feature>
<dbReference type="PANTHER" id="PTHR24049:SF22">
    <property type="entry name" value="DROSOPHILA CRUMBS HOMOLOG"/>
    <property type="match status" value="1"/>
</dbReference>
<feature type="disulfide bond" evidence="11">
    <location>
        <begin position="672"/>
        <end position="681"/>
    </location>
</feature>
<dbReference type="FunFam" id="2.10.25.10:FF:000425">
    <property type="entry name" value="Eyes shut homolog"/>
    <property type="match status" value="1"/>
</dbReference>
<dbReference type="Pfam" id="PF12661">
    <property type="entry name" value="hEGF"/>
    <property type="match status" value="1"/>
</dbReference>
<feature type="signal peptide" evidence="13">
    <location>
        <begin position="1"/>
        <end position="26"/>
    </location>
</feature>
<dbReference type="InterPro" id="IPR013032">
    <property type="entry name" value="EGF-like_CS"/>
</dbReference>
<dbReference type="EMBL" id="JARQWQ010000151">
    <property type="protein sequence ID" value="KAK2548252.1"/>
    <property type="molecule type" value="Genomic_DNA"/>
</dbReference>
<dbReference type="GO" id="GO:0005737">
    <property type="term" value="C:cytoplasm"/>
    <property type="evidence" value="ECO:0007669"/>
    <property type="project" value="UniProtKB-SubCell"/>
</dbReference>
<feature type="domain" description="EGF-like" evidence="14">
    <location>
        <begin position="726"/>
        <end position="763"/>
    </location>
</feature>
<feature type="disulfide bond" evidence="11">
    <location>
        <begin position="464"/>
        <end position="473"/>
    </location>
</feature>
<proteinExistence type="predicted"/>
<keyword evidence="6 13" id="KW-0732">Signal</keyword>
<evidence type="ECO:0000256" key="9">
    <source>
        <dbReference type="ARBA" id="ARBA00023157"/>
    </source>
</evidence>
<evidence type="ECO:0000256" key="8">
    <source>
        <dbReference type="ARBA" id="ARBA00022837"/>
    </source>
</evidence>
<comment type="subcellular location">
    <subcellularLocation>
        <location evidence="1">Cytoplasm</location>
    </subcellularLocation>
    <subcellularLocation>
        <location evidence="2">Secreted</location>
    </subcellularLocation>
</comment>
<keyword evidence="16" id="KW-1185">Reference proteome</keyword>
<feature type="domain" description="EGF-like" evidence="14">
    <location>
        <begin position="812"/>
        <end position="848"/>
    </location>
</feature>
<evidence type="ECO:0000313" key="15">
    <source>
        <dbReference type="EMBL" id="KAK2548252.1"/>
    </source>
</evidence>
<feature type="disulfide bond" evidence="11">
    <location>
        <begin position="753"/>
        <end position="762"/>
    </location>
</feature>
<evidence type="ECO:0000259" key="14">
    <source>
        <dbReference type="PROSITE" id="PS50026"/>
    </source>
</evidence>
<dbReference type="InterPro" id="IPR051022">
    <property type="entry name" value="Notch_Cell-Fate_Det"/>
</dbReference>
<evidence type="ECO:0000313" key="16">
    <source>
        <dbReference type="Proteomes" id="UP001249851"/>
    </source>
</evidence>
<feature type="domain" description="EGF-like" evidence="14">
    <location>
        <begin position="565"/>
        <end position="602"/>
    </location>
</feature>
<feature type="disulfide bond" evidence="11">
    <location>
        <begin position="592"/>
        <end position="601"/>
    </location>
</feature>
<gene>
    <name evidence="15" type="ORF">P5673_031574</name>
</gene>
<feature type="domain" description="EGF-like" evidence="14">
    <location>
        <begin position="401"/>
        <end position="437"/>
    </location>
</feature>
<evidence type="ECO:0000256" key="1">
    <source>
        <dbReference type="ARBA" id="ARBA00004496"/>
    </source>
</evidence>
<dbReference type="PROSITE" id="PS01186">
    <property type="entry name" value="EGF_2"/>
    <property type="match status" value="7"/>
</dbReference>
<name>A0AAD9USN6_ACRCE</name>
<evidence type="ECO:0000256" key="12">
    <source>
        <dbReference type="SAM" id="MobiDB-lite"/>
    </source>
</evidence>
<dbReference type="Pfam" id="PF00008">
    <property type="entry name" value="EGF"/>
    <property type="match status" value="7"/>
</dbReference>
<feature type="chain" id="PRO_5041991595" evidence="13">
    <location>
        <begin position="27"/>
        <end position="1118"/>
    </location>
</feature>
<feature type="region of interest" description="Disordered" evidence="12">
    <location>
        <begin position="140"/>
        <end position="161"/>
    </location>
</feature>
<keyword evidence="5 11" id="KW-0245">EGF-like domain</keyword>
<feature type="disulfide bond" evidence="11">
    <location>
        <begin position="709"/>
        <end position="718"/>
    </location>
</feature>
<feature type="domain" description="EGF-like" evidence="14">
    <location>
        <begin position="858"/>
        <end position="897"/>
    </location>
</feature>
<feature type="domain" description="EGF-like" evidence="14">
    <location>
        <begin position="475"/>
        <end position="512"/>
    </location>
</feature>
<evidence type="ECO:0000256" key="2">
    <source>
        <dbReference type="ARBA" id="ARBA00004613"/>
    </source>
</evidence>
<sequence>MKVKGAWTGPILWLLSFILTIRKVHSASPKTIRTASQEQHKNDSSLSYPLVSHRRQSYSRKHSEDHGVRNTNGVEVISTKGRVFEKGRSRIHNPGDDRAIDFPVVKDSKEKKVRSRQFHREVKHNVYRQRYTAFKHFHQPKSNERWKKSNSEESDDALIKRSRNRVRLKSKKSHHHKMDFEDNSFKTLKDSSKYFSRRIGAKEAKRQRIFGGIMPYRSDYSNRQVMQGEEMGFPSTPSRLFADSNSQVRALNPSHFYAPPVHKFLPAEHRFSSSPIHRYLSSPVIFKSANNPQTEGTLDPGTHNKVIVIQKGPFDDGGKQFIQGPSNHRQHIMIAKRPRFMFERRPLQGPVMFPLPGPPQYSPFHHPLPLPPQRLPAPFLFHPPRPQPFVIVHHREFYGPAIDLCAVNPCKNGGTCTAVVTEFRCICPVGYKGDRCQVESRCEPSPCKNGGTCTENIENYICSCVAGFMGKNCEQESKCLPVNPCKNGGVCTEGLSGYRCNCRNGYFGINCEVRASSTACDSYPCHNGATCIADLYDSTKYSCYCATGYTGLGCEEKGFESLSFQSSPCGPINPCLFGGHCIPENEEYTCVCPEGREGSRCERLFQEKSCQDCNRHAICIYNKCSCRQGYVGDGKSCQPKRSRCHPNPCENGGTCHERETADTYQSDWWCECAKGYNGPDCHDFDPCTNFKCHNGGRCEVTNNVPRCICEPPYQGVSCLLDNACLPKDGVIRNPCLNSGKCDFTDYGEVRCTCPIPYEGPTCAENKCDKCDKKHAFCEQGICKCKPPYTGDGMTCEKPTKVTSKAPKPSSELPSNCNPNKCLNDAQCIEGKNTFFCVCPKHTYGRLCEKKIIPTNASPKAACHPNPCLNGGICKETGVNQDYDCICPNPRFKGRFCDVDMCAECDSHARCINGKCICRKGYKGDGFSCKKEATCPRYSVVATDNTCVCNPGYYMSTTGKRVCIRLKECCCILSPAASEEAEVRALPSRKNKKKNSHGRLEDRPISRGGQQWSAEDIIVTEYGNLGCWADTTEWKNPSKRAMMVLEGLDPLLADNYHERKQPISKCADVAKRLGFRVFGVQNGGQCFGGVDEVTYKSYGPSEKCIDGVGGSLANDVYKL</sequence>
<feature type="disulfide bond" evidence="11">
    <location>
        <begin position="545"/>
        <end position="554"/>
    </location>
</feature>
<evidence type="ECO:0000256" key="11">
    <source>
        <dbReference type="PROSITE-ProRule" id="PRU00076"/>
    </source>
</evidence>
<comment type="caution">
    <text evidence="11">Lacks conserved residue(s) required for the propagation of feature annotation.</text>
</comment>
<evidence type="ECO:0000256" key="10">
    <source>
        <dbReference type="ARBA" id="ARBA00023180"/>
    </source>
</evidence>
<evidence type="ECO:0000256" key="13">
    <source>
        <dbReference type="SAM" id="SignalP"/>
    </source>
</evidence>
<evidence type="ECO:0000256" key="3">
    <source>
        <dbReference type="ARBA" id="ARBA00022490"/>
    </source>
</evidence>
<dbReference type="InterPro" id="IPR000742">
    <property type="entry name" value="EGF"/>
</dbReference>
<reference evidence="15" key="2">
    <citation type="journal article" date="2023" name="Science">
        <title>Genomic signatures of disease resistance in endangered staghorn corals.</title>
        <authorList>
            <person name="Vollmer S.V."/>
            <person name="Selwyn J.D."/>
            <person name="Despard B.A."/>
            <person name="Roesel C.L."/>
        </authorList>
    </citation>
    <scope>NUCLEOTIDE SEQUENCE</scope>
    <source>
        <strain evidence="15">K2</strain>
    </source>
</reference>
<feature type="domain" description="EGF-like" evidence="14">
    <location>
        <begin position="516"/>
        <end position="555"/>
    </location>
</feature>
<keyword evidence="8" id="KW-0106">Calcium</keyword>
<evidence type="ECO:0000256" key="5">
    <source>
        <dbReference type="ARBA" id="ARBA00022536"/>
    </source>
</evidence>
<keyword evidence="10" id="KW-0325">Glycoprotein</keyword>
<dbReference type="PANTHER" id="PTHR24049">
    <property type="entry name" value="CRUMBS FAMILY MEMBER"/>
    <property type="match status" value="1"/>
</dbReference>
<dbReference type="FunFam" id="2.10.25.10:FF:000066">
    <property type="entry name" value="FAT atypical cadherin 4"/>
    <property type="match status" value="1"/>
</dbReference>
<evidence type="ECO:0000256" key="4">
    <source>
        <dbReference type="ARBA" id="ARBA00022525"/>
    </source>
</evidence>
<dbReference type="Gene3D" id="2.10.25.10">
    <property type="entry name" value="Laminin"/>
    <property type="match status" value="11"/>
</dbReference>
<accession>A0AAD9USN6</accession>
<keyword evidence="4" id="KW-0964">Secreted</keyword>
<feature type="disulfide bond" evidence="11">
    <location>
        <begin position="502"/>
        <end position="511"/>
    </location>
</feature>
<feature type="compositionally biased region" description="Basic and acidic residues" evidence="12">
    <location>
        <begin position="141"/>
        <end position="151"/>
    </location>
</feature>
<keyword evidence="3" id="KW-0963">Cytoplasm</keyword>
<dbReference type="GO" id="GO:0005509">
    <property type="term" value="F:calcium ion binding"/>
    <property type="evidence" value="ECO:0007669"/>
    <property type="project" value="InterPro"/>
</dbReference>
<feature type="domain" description="EGF-like" evidence="14">
    <location>
        <begin position="438"/>
        <end position="474"/>
    </location>
</feature>
<feature type="compositionally biased region" description="Basic residues" evidence="12">
    <location>
        <begin position="986"/>
        <end position="996"/>
    </location>
</feature>
<feature type="region of interest" description="Disordered" evidence="12">
    <location>
        <begin position="982"/>
        <end position="1007"/>
    </location>
</feature>
<dbReference type="CDD" id="cd00054">
    <property type="entry name" value="EGF_CA"/>
    <property type="match status" value="5"/>
</dbReference>